<reference evidence="1" key="1">
    <citation type="submission" date="2021-10" db="EMBL/GenBank/DDBJ databases">
        <title>Melipona bicolor Genome sequencing and assembly.</title>
        <authorList>
            <person name="Araujo N.S."/>
            <person name="Arias M.C."/>
        </authorList>
    </citation>
    <scope>NUCLEOTIDE SEQUENCE</scope>
    <source>
        <strain evidence="1">USP_2M_L1-L4_2017</strain>
        <tissue evidence="1">Whole body</tissue>
    </source>
</reference>
<comment type="caution">
    <text evidence="1">The sequence shown here is derived from an EMBL/GenBank/DDBJ whole genome shotgun (WGS) entry which is preliminary data.</text>
</comment>
<keyword evidence="2" id="KW-1185">Reference proteome</keyword>
<proteinExistence type="predicted"/>
<name>A0AA40KUU2_9HYME</name>
<gene>
    <name evidence="1" type="ORF">K0M31_011240</name>
</gene>
<evidence type="ECO:0000313" key="2">
    <source>
        <dbReference type="Proteomes" id="UP001177670"/>
    </source>
</evidence>
<dbReference type="EMBL" id="JAHYIQ010000003">
    <property type="protein sequence ID" value="KAK1133429.1"/>
    <property type="molecule type" value="Genomic_DNA"/>
</dbReference>
<organism evidence="1 2">
    <name type="scientific">Melipona bicolor</name>
    <dbReference type="NCBI Taxonomy" id="60889"/>
    <lineage>
        <taxon>Eukaryota</taxon>
        <taxon>Metazoa</taxon>
        <taxon>Ecdysozoa</taxon>
        <taxon>Arthropoda</taxon>
        <taxon>Hexapoda</taxon>
        <taxon>Insecta</taxon>
        <taxon>Pterygota</taxon>
        <taxon>Neoptera</taxon>
        <taxon>Endopterygota</taxon>
        <taxon>Hymenoptera</taxon>
        <taxon>Apocrita</taxon>
        <taxon>Aculeata</taxon>
        <taxon>Apoidea</taxon>
        <taxon>Anthophila</taxon>
        <taxon>Apidae</taxon>
        <taxon>Melipona</taxon>
    </lineage>
</organism>
<evidence type="ECO:0000313" key="1">
    <source>
        <dbReference type="EMBL" id="KAK1133429.1"/>
    </source>
</evidence>
<protein>
    <submittedName>
        <fullName evidence="1">Uncharacterized protein</fullName>
    </submittedName>
</protein>
<accession>A0AA40KUU2</accession>
<dbReference type="Proteomes" id="UP001177670">
    <property type="component" value="Unassembled WGS sequence"/>
</dbReference>
<dbReference type="AlphaFoldDB" id="A0AA40KUU2"/>
<sequence>MIIRQFVFNRDYEVIGDKIPDDKITDDKIRGTVLSNYDDLRHFAHRNVLFGTQSPSKSAKISIDFLVDAEKTFKHAPSLRTDWLTLKYAVCHGIGEVARNTNVNPKTTGRKKARMPDWQEEILFQ</sequence>